<keyword evidence="1" id="KW-0472">Membrane</keyword>
<sequence length="66" mass="7880">MKINIREKRKKRKALVVKSATLHRMTDFIIHFVCLFKLLLLLLFLYGNKGYTVLNRKNKRGVFKKS</sequence>
<evidence type="ECO:0000256" key="1">
    <source>
        <dbReference type="SAM" id="Phobius"/>
    </source>
</evidence>
<reference evidence="2 3" key="1">
    <citation type="submission" date="2016-03" db="EMBL/GenBank/DDBJ databases">
        <title>EvidentialGene: Evidence-directed Construction of Genes on Genomes.</title>
        <authorList>
            <person name="Gilbert D.G."/>
            <person name="Choi J.-H."/>
            <person name="Mockaitis K."/>
            <person name="Colbourne J."/>
            <person name="Pfrender M."/>
        </authorList>
    </citation>
    <scope>NUCLEOTIDE SEQUENCE [LARGE SCALE GENOMIC DNA]</scope>
    <source>
        <strain evidence="2 3">Xinb3</strain>
        <tissue evidence="2">Complete organism</tissue>
    </source>
</reference>
<feature type="transmembrane region" description="Helical" evidence="1">
    <location>
        <begin position="28"/>
        <end position="47"/>
    </location>
</feature>
<dbReference type="EMBL" id="LRGB01002451">
    <property type="protein sequence ID" value="KZS07673.1"/>
    <property type="molecule type" value="Genomic_DNA"/>
</dbReference>
<accession>A0A164QE82</accession>
<evidence type="ECO:0000313" key="3">
    <source>
        <dbReference type="Proteomes" id="UP000076858"/>
    </source>
</evidence>
<keyword evidence="3" id="KW-1185">Reference proteome</keyword>
<dbReference type="Proteomes" id="UP000076858">
    <property type="component" value="Unassembled WGS sequence"/>
</dbReference>
<comment type="caution">
    <text evidence="2">The sequence shown here is derived from an EMBL/GenBank/DDBJ whole genome shotgun (WGS) entry which is preliminary data.</text>
</comment>
<gene>
    <name evidence="2" type="ORF">APZ42_028808</name>
</gene>
<dbReference type="AlphaFoldDB" id="A0A164QE82"/>
<keyword evidence="1" id="KW-0812">Transmembrane</keyword>
<keyword evidence="1" id="KW-1133">Transmembrane helix</keyword>
<name>A0A164QE82_9CRUS</name>
<evidence type="ECO:0000313" key="2">
    <source>
        <dbReference type="EMBL" id="KZS07673.1"/>
    </source>
</evidence>
<proteinExistence type="predicted"/>
<organism evidence="2 3">
    <name type="scientific">Daphnia magna</name>
    <dbReference type="NCBI Taxonomy" id="35525"/>
    <lineage>
        <taxon>Eukaryota</taxon>
        <taxon>Metazoa</taxon>
        <taxon>Ecdysozoa</taxon>
        <taxon>Arthropoda</taxon>
        <taxon>Crustacea</taxon>
        <taxon>Branchiopoda</taxon>
        <taxon>Diplostraca</taxon>
        <taxon>Cladocera</taxon>
        <taxon>Anomopoda</taxon>
        <taxon>Daphniidae</taxon>
        <taxon>Daphnia</taxon>
    </lineage>
</organism>
<protein>
    <submittedName>
        <fullName evidence="2">Uncharacterized protein</fullName>
    </submittedName>
</protein>